<comment type="caution">
    <text evidence="1">The sequence shown here is derived from an EMBL/GenBank/DDBJ whole genome shotgun (WGS) entry which is preliminary data.</text>
</comment>
<evidence type="ECO:0000313" key="1">
    <source>
        <dbReference type="EMBL" id="CAI9927147.1"/>
    </source>
</evidence>
<keyword evidence="1" id="KW-0238">DNA-binding</keyword>
<organism evidence="1">
    <name type="scientific">Hexamita inflata</name>
    <dbReference type="NCBI Taxonomy" id="28002"/>
    <lineage>
        <taxon>Eukaryota</taxon>
        <taxon>Metamonada</taxon>
        <taxon>Diplomonadida</taxon>
        <taxon>Hexamitidae</taxon>
        <taxon>Hexamitinae</taxon>
        <taxon>Hexamita</taxon>
    </lineage>
</organism>
<accession>A0AA86TU62</accession>
<dbReference type="AlphaFoldDB" id="A0AA86TU62"/>
<dbReference type="EMBL" id="CAXDID020000003">
    <property type="protein sequence ID" value="CAL5972034.1"/>
    <property type="molecule type" value="Genomic_DNA"/>
</dbReference>
<protein>
    <submittedName>
        <fullName evidence="1">Myb-like DNA-binding domain-containing protein</fullName>
    </submittedName>
    <submittedName>
        <fullName evidence="2">Myb-like_DNA-binding domain-containing protein</fullName>
    </submittedName>
</protein>
<evidence type="ECO:0000313" key="2">
    <source>
        <dbReference type="EMBL" id="CAL5972034.1"/>
    </source>
</evidence>
<dbReference type="GO" id="GO:0003677">
    <property type="term" value="F:DNA binding"/>
    <property type="evidence" value="ECO:0007669"/>
    <property type="project" value="UniProtKB-KW"/>
</dbReference>
<dbReference type="EMBL" id="CATOUU010000380">
    <property type="protein sequence ID" value="CAI9927147.1"/>
    <property type="molecule type" value="Genomic_DNA"/>
</dbReference>
<dbReference type="InterPro" id="IPR009057">
    <property type="entry name" value="Homeodomain-like_sf"/>
</dbReference>
<proteinExistence type="predicted"/>
<dbReference type="SUPFAM" id="SSF46689">
    <property type="entry name" value="Homeodomain-like"/>
    <property type="match status" value="1"/>
</dbReference>
<dbReference type="CDD" id="cd00167">
    <property type="entry name" value="SANT"/>
    <property type="match status" value="1"/>
</dbReference>
<dbReference type="InterPro" id="IPR001005">
    <property type="entry name" value="SANT/Myb"/>
</dbReference>
<reference evidence="2 3" key="2">
    <citation type="submission" date="2024-07" db="EMBL/GenBank/DDBJ databases">
        <authorList>
            <person name="Akdeniz Z."/>
        </authorList>
    </citation>
    <scope>NUCLEOTIDE SEQUENCE [LARGE SCALE GENOMIC DNA]</scope>
</reference>
<dbReference type="Gene3D" id="1.10.10.60">
    <property type="entry name" value="Homeodomain-like"/>
    <property type="match status" value="1"/>
</dbReference>
<gene>
    <name evidence="1" type="ORF">HINF_LOCUS14792</name>
    <name evidence="2" type="ORF">HINF_LOCUS1703</name>
</gene>
<reference evidence="1" key="1">
    <citation type="submission" date="2023-06" db="EMBL/GenBank/DDBJ databases">
        <authorList>
            <person name="Kurt Z."/>
        </authorList>
    </citation>
    <scope>NUCLEOTIDE SEQUENCE</scope>
</reference>
<evidence type="ECO:0000313" key="3">
    <source>
        <dbReference type="Proteomes" id="UP001642409"/>
    </source>
</evidence>
<name>A0AA86TU62_9EUKA</name>
<sequence length="99" mass="11895">MSQSKVPYHKWTHEELVRLYNAAVQYETNWRPIQRNVFPYLTVIQLQNKYRAIKRYYDVHKTDVQTQATDGQVQSKLDAEDILKILEEFLQQNCHPTDK</sequence>
<keyword evidence="3" id="KW-1185">Reference proteome</keyword>
<dbReference type="Proteomes" id="UP001642409">
    <property type="component" value="Unassembled WGS sequence"/>
</dbReference>